<feature type="compositionally biased region" description="Polar residues" evidence="1">
    <location>
        <begin position="329"/>
        <end position="343"/>
    </location>
</feature>
<evidence type="ECO:0000313" key="3">
    <source>
        <dbReference type="Proteomes" id="UP000596661"/>
    </source>
</evidence>
<organism evidence="2 3">
    <name type="scientific">Cannabis sativa</name>
    <name type="common">Hemp</name>
    <name type="synonym">Marijuana</name>
    <dbReference type="NCBI Taxonomy" id="3483"/>
    <lineage>
        <taxon>Eukaryota</taxon>
        <taxon>Viridiplantae</taxon>
        <taxon>Streptophyta</taxon>
        <taxon>Embryophyta</taxon>
        <taxon>Tracheophyta</taxon>
        <taxon>Spermatophyta</taxon>
        <taxon>Magnoliopsida</taxon>
        <taxon>eudicotyledons</taxon>
        <taxon>Gunneridae</taxon>
        <taxon>Pentapetalae</taxon>
        <taxon>rosids</taxon>
        <taxon>fabids</taxon>
        <taxon>Rosales</taxon>
        <taxon>Cannabaceae</taxon>
        <taxon>Cannabis</taxon>
    </lineage>
</organism>
<evidence type="ECO:0000313" key="2">
    <source>
        <dbReference type="EnsemblPlants" id="cds.evm.model.02.592"/>
    </source>
</evidence>
<proteinExistence type="predicted"/>
<feature type="region of interest" description="Disordered" evidence="1">
    <location>
        <begin position="1"/>
        <end position="21"/>
    </location>
</feature>
<protein>
    <submittedName>
        <fullName evidence="2">Uncharacterized protein</fullName>
    </submittedName>
</protein>
<feature type="compositionally biased region" description="Polar residues" evidence="1">
    <location>
        <begin position="1"/>
        <end position="10"/>
    </location>
</feature>
<accession>A0A803P1Q9</accession>
<dbReference type="Proteomes" id="UP000596661">
    <property type="component" value="Chromosome 2"/>
</dbReference>
<dbReference type="Gramene" id="evm.model.02.592">
    <property type="protein sequence ID" value="cds.evm.model.02.592"/>
    <property type="gene ID" value="evm.TU.02.592"/>
</dbReference>
<reference evidence="2" key="2">
    <citation type="submission" date="2021-03" db="UniProtKB">
        <authorList>
            <consortium name="EnsemblPlants"/>
        </authorList>
    </citation>
    <scope>IDENTIFICATION</scope>
</reference>
<evidence type="ECO:0000256" key="1">
    <source>
        <dbReference type="SAM" id="MobiDB-lite"/>
    </source>
</evidence>
<reference evidence="2" key="1">
    <citation type="submission" date="2018-11" db="EMBL/GenBank/DDBJ databases">
        <authorList>
            <person name="Grassa J C."/>
        </authorList>
    </citation>
    <scope>NUCLEOTIDE SEQUENCE [LARGE SCALE GENOMIC DNA]</scope>
</reference>
<feature type="region of interest" description="Disordered" evidence="1">
    <location>
        <begin position="329"/>
        <end position="364"/>
    </location>
</feature>
<keyword evidence="3" id="KW-1185">Reference proteome</keyword>
<name>A0A803P1Q9_CANSA</name>
<dbReference type="EMBL" id="UZAU01000123">
    <property type="status" value="NOT_ANNOTATED_CDS"/>
    <property type="molecule type" value="Genomic_DNA"/>
</dbReference>
<feature type="compositionally biased region" description="Low complexity" evidence="1">
    <location>
        <begin position="344"/>
        <end position="364"/>
    </location>
</feature>
<feature type="compositionally biased region" description="Basic residues" evidence="1">
    <location>
        <begin position="165"/>
        <end position="175"/>
    </location>
</feature>
<dbReference type="AlphaFoldDB" id="A0A803P1Q9"/>
<feature type="region of interest" description="Disordered" evidence="1">
    <location>
        <begin position="387"/>
        <end position="414"/>
    </location>
</feature>
<dbReference type="PANTHER" id="PTHR47481">
    <property type="match status" value="1"/>
</dbReference>
<dbReference type="PANTHER" id="PTHR47481:SF31">
    <property type="entry name" value="OS01G0873500 PROTEIN"/>
    <property type="match status" value="1"/>
</dbReference>
<feature type="region of interest" description="Disordered" evidence="1">
    <location>
        <begin position="149"/>
        <end position="179"/>
    </location>
</feature>
<dbReference type="EnsemblPlants" id="evm.model.02.592">
    <property type="protein sequence ID" value="cds.evm.model.02.592"/>
    <property type="gene ID" value="evm.TU.02.592"/>
</dbReference>
<feature type="compositionally biased region" description="Low complexity" evidence="1">
    <location>
        <begin position="387"/>
        <end position="399"/>
    </location>
</feature>
<sequence>MASQGDSSVSGARPTAVDAQPPASAPLAPALAIPAPLLQALAPIVIRRSQRQLCLLVFSGSMSIHDYVLKMKSIDGLTTAGQPFNDDNLILYILGGLGLEYDSVVVNRTYRGDRITLSNVQFLLQSQEMRIDQLNTTIADLVAPSSNYATRGRRNFPPSNPGRSTNHRSYGRGRGRGGNQNRVACQNTLHQNVITDLMSLLFLQVPAMEQIILTKPLPTMEMVNRHFWPTLDNSHTLMIPTGHGFEEGSTSRDGYSPRHKGYLCLHSSGHVYIASSVSFDENEFPFAHGFTYPSADTDSTLTHSQYPQWLPYFPTVTPEHAPGVNIDTTSCSPTQEVSPLNPLTTSHQSMSTTPHPTSSPTCPFTPRPTQSYPTVLLHIYLPISPATTSHSSTSISSPLPTRPTPHIQAQPQPSHPMITRAKANIHKPRVFTAFSLSPLAFLTEFEPDNVAATLKNPQWKGAMDTEYFAIKRNNS</sequence>